<dbReference type="PANTHER" id="PTHR30157">
    <property type="entry name" value="FERRIC REDUCTASE, NADPH-DEPENDENT"/>
    <property type="match status" value="1"/>
</dbReference>
<dbReference type="EMBL" id="FNDN01000022">
    <property type="protein sequence ID" value="SDJ29570.1"/>
    <property type="molecule type" value="Genomic_DNA"/>
</dbReference>
<reference evidence="2 3" key="1">
    <citation type="submission" date="2016-10" db="EMBL/GenBank/DDBJ databases">
        <authorList>
            <person name="de Groot N.N."/>
        </authorList>
    </citation>
    <scope>NUCLEOTIDE SEQUENCE [LARGE SCALE GENOMIC DNA]</scope>
    <source>
        <strain evidence="2 3">DSM 44892</strain>
    </source>
</reference>
<dbReference type="RefSeq" id="WP_072740226.1">
    <property type="nucleotide sequence ID" value="NZ_CP048813.1"/>
</dbReference>
<dbReference type="InterPro" id="IPR017927">
    <property type="entry name" value="FAD-bd_FR_type"/>
</dbReference>
<proteinExistence type="predicted"/>
<evidence type="ECO:0000256" key="1">
    <source>
        <dbReference type="SAM" id="MobiDB-lite"/>
    </source>
</evidence>
<dbReference type="Gene3D" id="3.40.50.80">
    <property type="entry name" value="Nucleotide-binding domain of ferredoxin-NADP reductase (FNR) module"/>
    <property type="match status" value="1"/>
</dbReference>
<gene>
    <name evidence="2" type="ORF">SAMN05444695_12217</name>
</gene>
<feature type="compositionally biased region" description="Basic and acidic residues" evidence="1">
    <location>
        <begin position="1"/>
        <end position="17"/>
    </location>
</feature>
<evidence type="ECO:0000313" key="2">
    <source>
        <dbReference type="EMBL" id="SDJ29570.1"/>
    </source>
</evidence>
<dbReference type="PROSITE" id="PS51384">
    <property type="entry name" value="FAD_FR"/>
    <property type="match status" value="1"/>
</dbReference>
<dbReference type="GO" id="GO:0016491">
    <property type="term" value="F:oxidoreductase activity"/>
    <property type="evidence" value="ECO:0007669"/>
    <property type="project" value="InterPro"/>
</dbReference>
<dbReference type="Pfam" id="PF04954">
    <property type="entry name" value="SIP"/>
    <property type="match status" value="1"/>
</dbReference>
<dbReference type="AlphaFoldDB" id="A0A1G8SLS9"/>
<name>A0A1G8SLS9_9NOCA</name>
<dbReference type="OrthoDB" id="9814826at2"/>
<dbReference type="Proteomes" id="UP000183263">
    <property type="component" value="Unassembled WGS sequence"/>
</dbReference>
<dbReference type="InterPro" id="IPR007037">
    <property type="entry name" value="SIP_rossman_dom"/>
</dbReference>
<evidence type="ECO:0000313" key="3">
    <source>
        <dbReference type="Proteomes" id="UP000183263"/>
    </source>
</evidence>
<dbReference type="InterPro" id="IPR017938">
    <property type="entry name" value="Riboflavin_synthase-like_b-brl"/>
</dbReference>
<dbReference type="InterPro" id="IPR013113">
    <property type="entry name" value="SIP_FAD-bd"/>
</dbReference>
<organism evidence="2 3">
    <name type="scientific">Rhodococcus triatomae</name>
    <dbReference type="NCBI Taxonomy" id="300028"/>
    <lineage>
        <taxon>Bacteria</taxon>
        <taxon>Bacillati</taxon>
        <taxon>Actinomycetota</taxon>
        <taxon>Actinomycetes</taxon>
        <taxon>Mycobacteriales</taxon>
        <taxon>Nocardiaceae</taxon>
        <taxon>Rhodococcus</taxon>
    </lineage>
</organism>
<feature type="region of interest" description="Disordered" evidence="1">
    <location>
        <begin position="1"/>
        <end position="25"/>
    </location>
</feature>
<protein>
    <submittedName>
        <fullName evidence="2">NADPH-dependent ferric siderophore reductase, contains FAD-binding and SIP domains</fullName>
    </submittedName>
</protein>
<dbReference type="Pfam" id="PF08021">
    <property type="entry name" value="FAD_binding_9"/>
    <property type="match status" value="1"/>
</dbReference>
<dbReference type="SUPFAM" id="SSF63380">
    <property type="entry name" value="Riboflavin synthase domain-like"/>
    <property type="match status" value="1"/>
</dbReference>
<dbReference type="PANTHER" id="PTHR30157:SF0">
    <property type="entry name" value="NADPH-DEPENDENT FERRIC-CHELATE REDUCTASE"/>
    <property type="match status" value="1"/>
</dbReference>
<dbReference type="Gene3D" id="2.40.30.10">
    <property type="entry name" value="Translation factors"/>
    <property type="match status" value="1"/>
</dbReference>
<sequence length="271" mass="29636">MKIDRSDPETRVAEHHRSGTGTTRVGYPIGVRRAAVVGRREVAPGMVRLTLGGPELAGFHSYQADDHVKIVFSDADGTRRDPVTNDRQMLDWPRPLPRSRKYTIRRYDADALQIELDFVVHPGGLASDWVTSVAVGEHVTVAGPPGALAFAHNYDHYVFAVDATALPAAARWLDEAPVDVSAQIVVETDDAGMHEYPLADRAGVTVTWLVHDGVRSRLADTVAELEMPTGRTFLFAAGEAGDITPLRAWAKERCDDVLVTGYWKRGVAGMD</sequence>
<dbReference type="InterPro" id="IPR039261">
    <property type="entry name" value="FNR_nucleotide-bd"/>
</dbReference>
<dbReference type="CDD" id="cd06193">
    <property type="entry name" value="siderophore_interacting"/>
    <property type="match status" value="1"/>
</dbReference>
<accession>A0A1G8SLS9</accession>
<keyword evidence="3" id="KW-1185">Reference proteome</keyword>
<dbReference type="InterPro" id="IPR039374">
    <property type="entry name" value="SIP_fam"/>
</dbReference>